<dbReference type="Proteomes" id="UP000598146">
    <property type="component" value="Unassembled WGS sequence"/>
</dbReference>
<organism evidence="2 3">
    <name type="scientific">Actinoplanes aureus</name>
    <dbReference type="NCBI Taxonomy" id="2792083"/>
    <lineage>
        <taxon>Bacteria</taxon>
        <taxon>Bacillati</taxon>
        <taxon>Actinomycetota</taxon>
        <taxon>Actinomycetes</taxon>
        <taxon>Micromonosporales</taxon>
        <taxon>Micromonosporaceae</taxon>
        <taxon>Actinoplanes</taxon>
    </lineage>
</organism>
<name>A0A931FWZ5_9ACTN</name>
<evidence type="ECO:0000313" key="2">
    <source>
        <dbReference type="EMBL" id="MBG0560281.1"/>
    </source>
</evidence>
<keyword evidence="3" id="KW-1185">Reference proteome</keyword>
<accession>A0A931FWZ5</accession>
<feature type="transmembrane region" description="Helical" evidence="1">
    <location>
        <begin position="35"/>
        <end position="53"/>
    </location>
</feature>
<protein>
    <recommendedName>
        <fullName evidence="4">Actin-binding WH2 domain-containing protein</fullName>
    </recommendedName>
</protein>
<keyword evidence="1" id="KW-1133">Transmembrane helix</keyword>
<reference evidence="2" key="1">
    <citation type="submission" date="2020-11" db="EMBL/GenBank/DDBJ databases">
        <title>Isolation and identification of active actinomycetes.</title>
        <authorList>
            <person name="Sun X."/>
        </authorList>
    </citation>
    <scope>NUCLEOTIDE SEQUENCE</scope>
    <source>
        <strain evidence="2">NEAU-A11</strain>
    </source>
</reference>
<evidence type="ECO:0000313" key="3">
    <source>
        <dbReference type="Proteomes" id="UP000598146"/>
    </source>
</evidence>
<feature type="transmembrane region" description="Helical" evidence="1">
    <location>
        <begin position="134"/>
        <end position="155"/>
    </location>
</feature>
<keyword evidence="1" id="KW-0812">Transmembrane</keyword>
<evidence type="ECO:0008006" key="4">
    <source>
        <dbReference type="Google" id="ProtNLM"/>
    </source>
</evidence>
<feature type="transmembrane region" description="Helical" evidence="1">
    <location>
        <begin position="73"/>
        <end position="92"/>
    </location>
</feature>
<keyword evidence="1" id="KW-0472">Membrane</keyword>
<feature type="transmembrane region" description="Helical" evidence="1">
    <location>
        <begin position="104"/>
        <end position="128"/>
    </location>
</feature>
<sequence>MANPTGSSLLVIERLLRDRDGIWRQIIEERDLKQLTVQMLTSSALSLALYGAVLGASNGPLQAVSSFVKLPLLFLATLAICLPTLYLFNLVFGAKLSVLQALTLIMVTITVTAVLTLAFAPISLFFLITAQSYPFFKLLNVAILVLTALVGLRFLTAGMTALNDHQLKVASRPPALPPAVELPADKPAAAKENGAVLTAPAPVKRLSDIGGRPGELPPGERPASMTLLYIWILLFGFVGTQLAWTLRPFFGSPDKPFQLFRSIGGTFYADILQTIGRLIGG</sequence>
<dbReference type="AlphaFoldDB" id="A0A931FWZ5"/>
<evidence type="ECO:0000256" key="1">
    <source>
        <dbReference type="SAM" id="Phobius"/>
    </source>
</evidence>
<gene>
    <name evidence="2" type="ORF">I4J89_02220</name>
</gene>
<proteinExistence type="predicted"/>
<dbReference type="EMBL" id="JADQTO010000001">
    <property type="protein sequence ID" value="MBG0560281.1"/>
    <property type="molecule type" value="Genomic_DNA"/>
</dbReference>
<feature type="transmembrane region" description="Helical" evidence="1">
    <location>
        <begin position="227"/>
        <end position="246"/>
    </location>
</feature>
<comment type="caution">
    <text evidence="2">The sequence shown here is derived from an EMBL/GenBank/DDBJ whole genome shotgun (WGS) entry which is preliminary data.</text>
</comment>